<dbReference type="SUPFAM" id="SSF52540">
    <property type="entry name" value="P-loop containing nucleoside triphosphate hydrolases"/>
    <property type="match status" value="1"/>
</dbReference>
<dbReference type="RefSeq" id="WP_122204932.1">
    <property type="nucleotide sequence ID" value="NZ_JADMWD010000034.1"/>
</dbReference>
<organism evidence="1 2">
    <name type="scientific">Parabacteroides merdae</name>
    <dbReference type="NCBI Taxonomy" id="46503"/>
    <lineage>
        <taxon>Bacteria</taxon>
        <taxon>Pseudomonadati</taxon>
        <taxon>Bacteroidota</taxon>
        <taxon>Bacteroidia</taxon>
        <taxon>Bacteroidales</taxon>
        <taxon>Tannerellaceae</taxon>
        <taxon>Parabacteroides</taxon>
    </lineage>
</organism>
<proteinExistence type="predicted"/>
<dbReference type="Proteomes" id="UP000286260">
    <property type="component" value="Unassembled WGS sequence"/>
</dbReference>
<dbReference type="AlphaFoldDB" id="A0A3R6H242"/>
<dbReference type="InterPro" id="IPR027417">
    <property type="entry name" value="P-loop_NTPase"/>
</dbReference>
<evidence type="ECO:0000313" key="1">
    <source>
        <dbReference type="EMBL" id="RHC80905.1"/>
    </source>
</evidence>
<name>A0A3R6H242_9BACT</name>
<reference evidence="1 2" key="1">
    <citation type="submission" date="2018-08" db="EMBL/GenBank/DDBJ databases">
        <title>A genome reference for cultivated species of the human gut microbiota.</title>
        <authorList>
            <person name="Zou Y."/>
            <person name="Xue W."/>
            <person name="Luo G."/>
        </authorList>
    </citation>
    <scope>NUCLEOTIDE SEQUENCE [LARGE SCALE GENOMIC DNA]</scope>
    <source>
        <strain evidence="1 2">AM34-17</strain>
    </source>
</reference>
<evidence type="ECO:0000313" key="2">
    <source>
        <dbReference type="Proteomes" id="UP000286260"/>
    </source>
</evidence>
<accession>A0A3R6H242</accession>
<gene>
    <name evidence="1" type="ORF">DW828_16675</name>
</gene>
<dbReference type="Gene3D" id="3.40.50.300">
    <property type="entry name" value="P-loop containing nucleotide triphosphate hydrolases"/>
    <property type="match status" value="1"/>
</dbReference>
<protein>
    <submittedName>
        <fullName evidence="1">Uncharacterized protein</fullName>
    </submittedName>
</protein>
<dbReference type="EMBL" id="QSII01000027">
    <property type="protein sequence ID" value="RHC80905.1"/>
    <property type="molecule type" value="Genomic_DNA"/>
</dbReference>
<comment type="caution">
    <text evidence="1">The sequence shown here is derived from an EMBL/GenBank/DDBJ whole genome shotgun (WGS) entry which is preliminary data.</text>
</comment>
<sequence length="85" mass="9849">MTKLILYSKAGHLLLDEPFNASPIAAEEIRMHITESARTRGIILIDHNFRVVHKIVNHTLLLDQCYLKKTKEKKKLIPYGHYRPG</sequence>